<comment type="caution">
    <text evidence="7">The sequence shown here is derived from an EMBL/GenBank/DDBJ whole genome shotgun (WGS) entry which is preliminary data.</text>
</comment>
<evidence type="ECO:0000259" key="6">
    <source>
        <dbReference type="PROSITE" id="PS50016"/>
    </source>
</evidence>
<proteinExistence type="predicted"/>
<sequence length="403" mass="44999">MGTDEQDACNICEGDKSTTKNPIIFCDGKGCNLPVHKICYNVQEVPEDDWYCQRCENKRRKKATNIICCPTQTGAVKKTTVAGEYMHVVCALWNKKIKNEIEPYMVTKSLLDKEACTICSQRKGLLLYCEDPGCKARFHATCGIEKTLIPPASSVPVSFSAKCSEHITSPNTNTAPSYKERLEAKRKKSALDSRPSLSDDRKPLTITPPPAITQPSIVTPKHKLPIRAHLTSTGTGNSSNVSRPGNTPPSLTKRYMGGSGTIKSFDEIQRWNGPSTSTTLQHPQPTTPNAIPTTSFFENEITRNNNAGQRKSMDWKSMTFEKEELFRVKEENRKLIEFKRAVSEVLTALNVQVQPGITPDVDHVESYVSNLQAILRRVGPIREQERIQIQECVKGFSNNNNIQ</sequence>
<reference evidence="7" key="1">
    <citation type="submission" date="2021-01" db="EMBL/GenBank/DDBJ databases">
        <title>Metabolic potential, ecology and presence of endohyphal bacteria is reflected in genomic diversity of Mucoromycotina.</title>
        <authorList>
            <person name="Muszewska A."/>
            <person name="Okrasinska A."/>
            <person name="Steczkiewicz K."/>
            <person name="Drgas O."/>
            <person name="Orlowska M."/>
            <person name="Perlinska-Lenart U."/>
            <person name="Aleksandrzak-Piekarczyk T."/>
            <person name="Szatraj K."/>
            <person name="Zielenkiewicz U."/>
            <person name="Pilsyk S."/>
            <person name="Malc E."/>
            <person name="Mieczkowski P."/>
            <person name="Kruszewska J.S."/>
            <person name="Biernat P."/>
            <person name="Pawlowska J."/>
        </authorList>
    </citation>
    <scope>NUCLEOTIDE SEQUENCE</scope>
    <source>
        <strain evidence="7">WA0000018081</strain>
    </source>
</reference>
<organism evidence="7 8">
    <name type="scientific">Thamnidium elegans</name>
    <dbReference type="NCBI Taxonomy" id="101142"/>
    <lineage>
        <taxon>Eukaryota</taxon>
        <taxon>Fungi</taxon>
        <taxon>Fungi incertae sedis</taxon>
        <taxon>Mucoromycota</taxon>
        <taxon>Mucoromycotina</taxon>
        <taxon>Mucoromycetes</taxon>
        <taxon>Mucorales</taxon>
        <taxon>Mucorineae</taxon>
        <taxon>Mucoraceae</taxon>
        <taxon>Thamnidium</taxon>
    </lineage>
</organism>
<dbReference type="CDD" id="cd15492">
    <property type="entry name" value="PHD_BRPF_JADE_like"/>
    <property type="match status" value="1"/>
</dbReference>
<evidence type="ECO:0000256" key="5">
    <source>
        <dbReference type="SAM" id="MobiDB-lite"/>
    </source>
</evidence>
<accession>A0A8H7SWJ1</accession>
<dbReference type="PANTHER" id="PTHR13793">
    <property type="entry name" value="PHD FINGER PROTEINS"/>
    <property type="match status" value="1"/>
</dbReference>
<dbReference type="Proteomes" id="UP000613177">
    <property type="component" value="Unassembled WGS sequence"/>
</dbReference>
<dbReference type="AlphaFoldDB" id="A0A8H7SWJ1"/>
<dbReference type="GO" id="GO:0006357">
    <property type="term" value="P:regulation of transcription by RNA polymerase II"/>
    <property type="evidence" value="ECO:0007669"/>
    <property type="project" value="TreeGrafter"/>
</dbReference>
<dbReference type="SMART" id="SM00249">
    <property type="entry name" value="PHD"/>
    <property type="match status" value="2"/>
</dbReference>
<dbReference type="PROSITE" id="PS50016">
    <property type="entry name" value="ZF_PHD_2"/>
    <property type="match status" value="1"/>
</dbReference>
<feature type="compositionally biased region" description="Polar residues" evidence="5">
    <location>
        <begin position="166"/>
        <end position="176"/>
    </location>
</feature>
<feature type="compositionally biased region" description="Low complexity" evidence="5">
    <location>
        <begin position="231"/>
        <end position="240"/>
    </location>
</feature>
<dbReference type="Pfam" id="PF13832">
    <property type="entry name" value="zf-HC5HC2H_2"/>
    <property type="match status" value="1"/>
</dbReference>
<dbReference type="InterPro" id="IPR019786">
    <property type="entry name" value="Zinc_finger_PHD-type_CS"/>
</dbReference>
<dbReference type="GO" id="GO:0008270">
    <property type="term" value="F:zinc ion binding"/>
    <property type="evidence" value="ECO:0007669"/>
    <property type="project" value="UniProtKB-KW"/>
</dbReference>
<feature type="domain" description="PHD-type" evidence="6">
    <location>
        <begin position="6"/>
        <end position="58"/>
    </location>
</feature>
<dbReference type="InterPro" id="IPR050701">
    <property type="entry name" value="Histone_Mod_Regulator"/>
</dbReference>
<keyword evidence="8" id="KW-1185">Reference proteome</keyword>
<evidence type="ECO:0000313" key="7">
    <source>
        <dbReference type="EMBL" id="KAG2236351.1"/>
    </source>
</evidence>
<evidence type="ECO:0000256" key="1">
    <source>
        <dbReference type="ARBA" id="ARBA00022723"/>
    </source>
</evidence>
<gene>
    <name evidence="7" type="ORF">INT48_008333</name>
</gene>
<dbReference type="InterPro" id="IPR019787">
    <property type="entry name" value="Znf_PHD-finger"/>
</dbReference>
<feature type="compositionally biased region" description="Polar residues" evidence="5">
    <location>
        <begin position="241"/>
        <end position="250"/>
    </location>
</feature>
<evidence type="ECO:0000313" key="8">
    <source>
        <dbReference type="Proteomes" id="UP000613177"/>
    </source>
</evidence>
<dbReference type="InterPro" id="IPR011011">
    <property type="entry name" value="Znf_FYVE_PHD"/>
</dbReference>
<dbReference type="PANTHER" id="PTHR13793:SF107">
    <property type="entry name" value="BROMODOMAIN-CONTAINING PROTEIN HOMOLOG"/>
    <property type="match status" value="1"/>
</dbReference>
<name>A0A8H7SWJ1_9FUNG</name>
<dbReference type="InterPro" id="IPR001965">
    <property type="entry name" value="Znf_PHD"/>
</dbReference>
<dbReference type="Gene3D" id="3.30.40.10">
    <property type="entry name" value="Zinc/RING finger domain, C3HC4 (zinc finger)"/>
    <property type="match status" value="2"/>
</dbReference>
<dbReference type="InterPro" id="IPR013083">
    <property type="entry name" value="Znf_RING/FYVE/PHD"/>
</dbReference>
<dbReference type="SUPFAM" id="SSF57903">
    <property type="entry name" value="FYVE/PHD zinc finger"/>
    <property type="match status" value="1"/>
</dbReference>
<protein>
    <recommendedName>
        <fullName evidence="6">PHD-type domain-containing protein</fullName>
    </recommendedName>
</protein>
<feature type="region of interest" description="Disordered" evidence="5">
    <location>
        <begin position="166"/>
        <end position="259"/>
    </location>
</feature>
<evidence type="ECO:0000256" key="3">
    <source>
        <dbReference type="ARBA" id="ARBA00022833"/>
    </source>
</evidence>
<dbReference type="EMBL" id="JAEPRE010000018">
    <property type="protein sequence ID" value="KAG2236351.1"/>
    <property type="molecule type" value="Genomic_DNA"/>
</dbReference>
<evidence type="ECO:0000256" key="2">
    <source>
        <dbReference type="ARBA" id="ARBA00022771"/>
    </source>
</evidence>
<keyword evidence="1" id="KW-0479">Metal-binding</keyword>
<keyword evidence="2 4" id="KW-0863">Zinc-finger</keyword>
<dbReference type="Pfam" id="PF13831">
    <property type="entry name" value="PHD_2"/>
    <property type="match status" value="1"/>
</dbReference>
<evidence type="ECO:0000256" key="4">
    <source>
        <dbReference type="PROSITE-ProRule" id="PRU00146"/>
    </source>
</evidence>
<keyword evidence="3" id="KW-0862">Zinc</keyword>
<dbReference type="PROSITE" id="PS01359">
    <property type="entry name" value="ZF_PHD_1"/>
    <property type="match status" value="1"/>
</dbReference>